<feature type="compositionally biased region" description="Pro residues" evidence="1">
    <location>
        <begin position="60"/>
        <end position="69"/>
    </location>
</feature>
<protein>
    <submittedName>
        <fullName evidence="2">Uncharacterized protein</fullName>
    </submittedName>
</protein>
<feature type="region of interest" description="Disordered" evidence="1">
    <location>
        <begin position="150"/>
        <end position="172"/>
    </location>
</feature>
<gene>
    <name evidence="2" type="ORF">U9M48_041758</name>
</gene>
<reference evidence="2 3" key="1">
    <citation type="submission" date="2024-02" db="EMBL/GenBank/DDBJ databases">
        <title>High-quality chromosome-scale genome assembly of Pensacola bahiagrass (Paspalum notatum Flugge var. saurae).</title>
        <authorList>
            <person name="Vega J.M."/>
            <person name="Podio M."/>
            <person name="Orjuela J."/>
            <person name="Siena L.A."/>
            <person name="Pessino S.C."/>
            <person name="Combes M.C."/>
            <person name="Mariac C."/>
            <person name="Albertini E."/>
            <person name="Pupilli F."/>
            <person name="Ortiz J.P.A."/>
            <person name="Leblanc O."/>
        </authorList>
    </citation>
    <scope>NUCLEOTIDE SEQUENCE [LARGE SCALE GENOMIC DNA]</scope>
    <source>
        <strain evidence="2">R1</strain>
        <tissue evidence="2">Leaf</tissue>
    </source>
</reference>
<dbReference type="Proteomes" id="UP001341281">
    <property type="component" value="Chromosome 10"/>
</dbReference>
<organism evidence="2 3">
    <name type="scientific">Paspalum notatum var. saurae</name>
    <dbReference type="NCBI Taxonomy" id="547442"/>
    <lineage>
        <taxon>Eukaryota</taxon>
        <taxon>Viridiplantae</taxon>
        <taxon>Streptophyta</taxon>
        <taxon>Embryophyta</taxon>
        <taxon>Tracheophyta</taxon>
        <taxon>Spermatophyta</taxon>
        <taxon>Magnoliopsida</taxon>
        <taxon>Liliopsida</taxon>
        <taxon>Poales</taxon>
        <taxon>Poaceae</taxon>
        <taxon>PACMAD clade</taxon>
        <taxon>Panicoideae</taxon>
        <taxon>Andropogonodae</taxon>
        <taxon>Paspaleae</taxon>
        <taxon>Paspalinae</taxon>
        <taxon>Paspalum</taxon>
    </lineage>
</organism>
<keyword evidence="3" id="KW-1185">Reference proteome</keyword>
<feature type="compositionally biased region" description="Low complexity" evidence="1">
    <location>
        <begin position="1"/>
        <end position="14"/>
    </location>
</feature>
<name>A0AAQ3UPQ9_PASNO</name>
<dbReference type="EMBL" id="CP144754">
    <property type="protein sequence ID" value="WVZ96075.1"/>
    <property type="molecule type" value="Genomic_DNA"/>
</dbReference>
<dbReference type="AlphaFoldDB" id="A0AAQ3UPQ9"/>
<evidence type="ECO:0000313" key="2">
    <source>
        <dbReference type="EMBL" id="WVZ96075.1"/>
    </source>
</evidence>
<evidence type="ECO:0000256" key="1">
    <source>
        <dbReference type="SAM" id="MobiDB-lite"/>
    </source>
</evidence>
<evidence type="ECO:0000313" key="3">
    <source>
        <dbReference type="Proteomes" id="UP001341281"/>
    </source>
</evidence>
<feature type="compositionally biased region" description="Low complexity" evidence="1">
    <location>
        <begin position="75"/>
        <end position="89"/>
    </location>
</feature>
<accession>A0AAQ3UPQ9</accession>
<proteinExistence type="predicted"/>
<feature type="region of interest" description="Disordered" evidence="1">
    <location>
        <begin position="1"/>
        <end position="138"/>
    </location>
</feature>
<feature type="compositionally biased region" description="Basic and acidic residues" evidence="1">
    <location>
        <begin position="150"/>
        <end position="165"/>
    </location>
</feature>
<sequence>MHLSPSPALLLLPPVHRSPSPGVLQDRPLSLPPPAPPSSVEATGRPPRVACAISFAAPPFSDPAPPPTRVDPANGSSSSVSGLTRGSSSFLSARRTSPEEAAPGESHADPLLGHHVLQVRRGQPVTPSPPLPCKGADARPLALATAASYVEHREERMPSERKDAESGVGKGSPYFAVVGPVSRCSLLRW</sequence>